<dbReference type="InterPro" id="IPR003594">
    <property type="entry name" value="HATPase_dom"/>
</dbReference>
<gene>
    <name evidence="4" type="ORF">AB5J57_34155</name>
</gene>
<dbReference type="PANTHER" id="PTHR35526:SF3">
    <property type="entry name" value="ANTI-SIGMA-F FACTOR RSBW"/>
    <property type="match status" value="1"/>
</dbReference>
<dbReference type="Pfam" id="PF13581">
    <property type="entry name" value="HATPase_c_2"/>
    <property type="match status" value="1"/>
</dbReference>
<dbReference type="AlphaFoldDB" id="A0AB39M0J0"/>
<sequence>MHAATESVTSPAGGAATRPLPRRTVRSLSPRPRVDDYNWFLTHSPQAARAARKITAAVLAEWRLGAKTTDAAVLVVSELVTNAGEHAQPPLKLHLYRELAGSSVRLASATVAPSAASALDLLL</sequence>
<keyword evidence="1" id="KW-0723">Serine/threonine-protein kinase</keyword>
<geneLocation type="plasmid" evidence="4">
    <name>unnamed1</name>
</geneLocation>
<keyword evidence="1" id="KW-0418">Kinase</keyword>
<dbReference type="RefSeq" id="WP_369162189.1">
    <property type="nucleotide sequence ID" value="NZ_CP163430.1"/>
</dbReference>
<reference evidence="4" key="1">
    <citation type="submission" date="2024-07" db="EMBL/GenBank/DDBJ databases">
        <authorList>
            <person name="Yu S.T."/>
        </authorList>
    </citation>
    <scope>NUCLEOTIDE SEQUENCE</scope>
    <source>
        <strain evidence="4">R02</strain>
        <plasmid evidence="4">unnamed1</plasmid>
    </source>
</reference>
<dbReference type="EMBL" id="CP163430">
    <property type="protein sequence ID" value="XDP98548.1"/>
    <property type="molecule type" value="Genomic_DNA"/>
</dbReference>
<accession>A0AB39M0J0</accession>
<protein>
    <submittedName>
        <fullName evidence="4">ATP-binding protein</fullName>
    </submittedName>
</protein>
<feature type="region of interest" description="Disordered" evidence="2">
    <location>
        <begin position="1"/>
        <end position="30"/>
    </location>
</feature>
<keyword evidence="4" id="KW-0614">Plasmid</keyword>
<dbReference type="InterPro" id="IPR036890">
    <property type="entry name" value="HATPase_C_sf"/>
</dbReference>
<dbReference type="PANTHER" id="PTHR35526">
    <property type="entry name" value="ANTI-SIGMA-F FACTOR RSBW-RELATED"/>
    <property type="match status" value="1"/>
</dbReference>
<dbReference type="GO" id="GO:0005524">
    <property type="term" value="F:ATP binding"/>
    <property type="evidence" value="ECO:0007669"/>
    <property type="project" value="UniProtKB-KW"/>
</dbReference>
<feature type="domain" description="Histidine kinase/HSP90-like ATPase" evidence="3">
    <location>
        <begin position="43"/>
        <end position="89"/>
    </location>
</feature>
<evidence type="ECO:0000313" key="4">
    <source>
        <dbReference type="EMBL" id="XDP98548.1"/>
    </source>
</evidence>
<dbReference type="InterPro" id="IPR050267">
    <property type="entry name" value="Anti-sigma-factor_SerPK"/>
</dbReference>
<dbReference type="Gene3D" id="3.30.565.10">
    <property type="entry name" value="Histidine kinase-like ATPase, C-terminal domain"/>
    <property type="match status" value="1"/>
</dbReference>
<organism evidence="4">
    <name type="scientific">Streptomyces sp. R02</name>
    <dbReference type="NCBI Taxonomy" id="3238623"/>
    <lineage>
        <taxon>Bacteria</taxon>
        <taxon>Bacillati</taxon>
        <taxon>Actinomycetota</taxon>
        <taxon>Actinomycetes</taxon>
        <taxon>Kitasatosporales</taxon>
        <taxon>Streptomycetaceae</taxon>
        <taxon>Streptomyces</taxon>
    </lineage>
</organism>
<evidence type="ECO:0000259" key="3">
    <source>
        <dbReference type="Pfam" id="PF13581"/>
    </source>
</evidence>
<evidence type="ECO:0000256" key="1">
    <source>
        <dbReference type="ARBA" id="ARBA00022527"/>
    </source>
</evidence>
<evidence type="ECO:0000256" key="2">
    <source>
        <dbReference type="SAM" id="MobiDB-lite"/>
    </source>
</evidence>
<keyword evidence="1" id="KW-0808">Transferase</keyword>
<keyword evidence="4" id="KW-0067">ATP-binding</keyword>
<name>A0AB39M0J0_9ACTN</name>
<proteinExistence type="predicted"/>
<feature type="compositionally biased region" description="Polar residues" evidence="2">
    <location>
        <begin position="1"/>
        <end position="10"/>
    </location>
</feature>
<keyword evidence="4" id="KW-0547">Nucleotide-binding</keyword>
<dbReference type="GO" id="GO:0004674">
    <property type="term" value="F:protein serine/threonine kinase activity"/>
    <property type="evidence" value="ECO:0007669"/>
    <property type="project" value="UniProtKB-KW"/>
</dbReference>